<gene>
    <name evidence="1" type="ORF">I6G67_11465</name>
    <name evidence="2" type="ORF">NCTC10308_00424</name>
</gene>
<proteinExistence type="predicted"/>
<evidence type="ECO:0000313" key="1">
    <source>
        <dbReference type="EMBL" id="QPS02855.1"/>
    </source>
</evidence>
<accession>A0A380TTK2</accession>
<evidence type="ECO:0000313" key="4">
    <source>
        <dbReference type="Proteomes" id="UP000595107"/>
    </source>
</evidence>
<sequence>MFEMKIKPDYSEAIAKFVEVHRQINLAKVKVLLKANATCMDLLSSKPVNLANITVLNAVNVLAN</sequence>
<dbReference type="EMBL" id="UFRV01000006">
    <property type="protein sequence ID" value="SUT91246.1"/>
    <property type="molecule type" value="Genomic_DNA"/>
</dbReference>
<dbReference type="AlphaFoldDB" id="A0A380TTK2"/>
<dbReference type="EMBL" id="CP065666">
    <property type="protein sequence ID" value="QPS02855.1"/>
    <property type="molecule type" value="Genomic_DNA"/>
</dbReference>
<protein>
    <submittedName>
        <fullName evidence="2">Uncharacterized protein</fullName>
    </submittedName>
</protein>
<organism evidence="2 3">
    <name type="scientific">Acinetobacter johnsonii</name>
    <dbReference type="NCBI Taxonomy" id="40214"/>
    <lineage>
        <taxon>Bacteria</taxon>
        <taxon>Pseudomonadati</taxon>
        <taxon>Pseudomonadota</taxon>
        <taxon>Gammaproteobacteria</taxon>
        <taxon>Moraxellales</taxon>
        <taxon>Moraxellaceae</taxon>
        <taxon>Acinetobacter</taxon>
    </lineage>
</organism>
<dbReference type="RefSeq" id="WP_004694175.1">
    <property type="nucleotide sequence ID" value="NZ_CP065666.1"/>
</dbReference>
<name>A0A380TTK2_ACIJO</name>
<evidence type="ECO:0000313" key="3">
    <source>
        <dbReference type="Proteomes" id="UP000254227"/>
    </source>
</evidence>
<reference evidence="1 4" key="2">
    <citation type="submission" date="2020-12" db="EMBL/GenBank/DDBJ databases">
        <title>FDA dAtabase for Regulatory Grade micrObial Sequences (FDA-ARGOS): Supporting development and validation of Infectious Disease Dx tests.</title>
        <authorList>
            <person name="Sproer C."/>
            <person name="Gronow S."/>
            <person name="Severitt S."/>
            <person name="Schroder I."/>
            <person name="Tallon L."/>
            <person name="Sadzewicz L."/>
            <person name="Zhao X."/>
            <person name="Boylan J."/>
            <person name="Ott S."/>
            <person name="Bowen H."/>
            <person name="Vavikolanu K."/>
            <person name="Mehta A."/>
            <person name="Aluvathingal J."/>
            <person name="Nadendla S."/>
            <person name="Lowell S."/>
            <person name="Myers T."/>
            <person name="Yan Y."/>
            <person name="Sichtig H."/>
        </authorList>
    </citation>
    <scope>NUCLEOTIDE SEQUENCE [LARGE SCALE GENOMIC DNA]</scope>
    <source>
        <strain evidence="1 4">FDAARGOS_910</strain>
    </source>
</reference>
<dbReference type="Proteomes" id="UP000254227">
    <property type="component" value="Unassembled WGS sequence"/>
</dbReference>
<dbReference type="Proteomes" id="UP000595107">
    <property type="component" value="Chromosome"/>
</dbReference>
<evidence type="ECO:0000313" key="2">
    <source>
        <dbReference type="EMBL" id="SUT91246.1"/>
    </source>
</evidence>
<reference evidence="2 3" key="1">
    <citation type="submission" date="2018-06" db="EMBL/GenBank/DDBJ databases">
        <authorList>
            <consortium name="Pathogen Informatics"/>
            <person name="Doyle S."/>
        </authorList>
    </citation>
    <scope>NUCLEOTIDE SEQUENCE [LARGE SCALE GENOMIC DNA]</scope>
    <source>
        <strain evidence="2 3">NCTC10308</strain>
    </source>
</reference>